<evidence type="ECO:0000256" key="7">
    <source>
        <dbReference type="ARBA" id="ARBA00023136"/>
    </source>
</evidence>
<evidence type="ECO:0000259" key="9">
    <source>
        <dbReference type="Pfam" id="PF02687"/>
    </source>
</evidence>
<dbReference type="EMBL" id="LN906597">
    <property type="protein sequence ID" value="CUT17488.1"/>
    <property type="molecule type" value="Genomic_DNA"/>
</dbReference>
<reference evidence="12" key="1">
    <citation type="submission" date="2015-11" db="EMBL/GenBank/DDBJ databases">
        <authorList>
            <person name="Seth-Smith H.M.B."/>
        </authorList>
    </citation>
    <scope>NUCLEOTIDE SEQUENCE [LARGE SCALE GENOMIC DNA]</scope>
    <source>
        <strain evidence="12">2013Ark11</strain>
    </source>
</reference>
<evidence type="ECO:0000256" key="1">
    <source>
        <dbReference type="ARBA" id="ARBA00004651"/>
    </source>
</evidence>
<comment type="similarity">
    <text evidence="2">Belongs to the ABC-4 integral membrane protein family. LolC/E subfamily.</text>
</comment>
<evidence type="ECO:0000313" key="11">
    <source>
        <dbReference type="EMBL" id="CUT17488.1"/>
    </source>
</evidence>
<dbReference type="InterPro" id="IPR051447">
    <property type="entry name" value="Lipoprotein-release_system"/>
</dbReference>
<evidence type="ECO:0000259" key="10">
    <source>
        <dbReference type="Pfam" id="PF12704"/>
    </source>
</evidence>
<keyword evidence="6 8" id="KW-1133">Transmembrane helix</keyword>
<feature type="domain" description="ABC3 transporter permease C-terminal" evidence="9">
    <location>
        <begin position="275"/>
        <end position="407"/>
    </location>
</feature>
<keyword evidence="11" id="KW-0449">Lipoprotein</keyword>
<evidence type="ECO:0000256" key="3">
    <source>
        <dbReference type="ARBA" id="ARBA00022448"/>
    </source>
</evidence>
<feature type="transmembrane region" description="Helical" evidence="8">
    <location>
        <begin position="303"/>
        <end position="326"/>
    </location>
</feature>
<evidence type="ECO:0000256" key="2">
    <source>
        <dbReference type="ARBA" id="ARBA00005236"/>
    </source>
</evidence>
<dbReference type="InterPro" id="IPR003838">
    <property type="entry name" value="ABC3_permease_C"/>
</dbReference>
<evidence type="ECO:0000313" key="12">
    <source>
        <dbReference type="Proteomes" id="UP000198651"/>
    </source>
</evidence>
<feature type="transmembrane region" description="Helical" evidence="8">
    <location>
        <begin position="381"/>
        <end position="398"/>
    </location>
</feature>
<evidence type="ECO:0000256" key="8">
    <source>
        <dbReference type="SAM" id="Phobius"/>
    </source>
</evidence>
<proteinExistence type="inferred from homology"/>
<feature type="domain" description="MacB-like periplasmic core" evidence="10">
    <location>
        <begin position="23"/>
        <end position="239"/>
    </location>
</feature>
<dbReference type="PANTHER" id="PTHR30489">
    <property type="entry name" value="LIPOPROTEIN-RELEASING SYSTEM TRANSMEMBRANE PROTEIN LOLE"/>
    <property type="match status" value="1"/>
</dbReference>
<dbReference type="InterPro" id="IPR025857">
    <property type="entry name" value="MacB_PCD"/>
</dbReference>
<keyword evidence="12" id="KW-1185">Reference proteome</keyword>
<feature type="transmembrane region" description="Helical" evidence="8">
    <location>
        <begin position="20"/>
        <end position="44"/>
    </location>
</feature>
<dbReference type="Pfam" id="PF02687">
    <property type="entry name" value="FtsX"/>
    <property type="match status" value="1"/>
</dbReference>
<dbReference type="RefSeq" id="WP_157722252.1">
    <property type="nucleotide sequence ID" value="NZ_FLSL01000085.1"/>
</dbReference>
<dbReference type="NCBIfam" id="TIGR02212">
    <property type="entry name" value="lolCE"/>
    <property type="match status" value="1"/>
</dbReference>
<evidence type="ECO:0000256" key="6">
    <source>
        <dbReference type="ARBA" id="ARBA00022989"/>
    </source>
</evidence>
<dbReference type="Proteomes" id="UP000198651">
    <property type="component" value="Chromosome I"/>
</dbReference>
<dbReference type="PANTHER" id="PTHR30489:SF0">
    <property type="entry name" value="LIPOPROTEIN-RELEASING SYSTEM TRANSMEMBRANE PROTEIN LOLE"/>
    <property type="match status" value="1"/>
</dbReference>
<dbReference type="STRING" id="1561003.Ark11_0652"/>
<dbReference type="GO" id="GO:0042953">
    <property type="term" value="P:lipoprotein transport"/>
    <property type="evidence" value="ECO:0007669"/>
    <property type="project" value="InterPro"/>
</dbReference>
<name>A0A0S4M2N5_9BURK</name>
<keyword evidence="7 8" id="KW-0472">Membrane</keyword>
<evidence type="ECO:0000256" key="5">
    <source>
        <dbReference type="ARBA" id="ARBA00022692"/>
    </source>
</evidence>
<dbReference type="InterPro" id="IPR011925">
    <property type="entry name" value="LolCE_TM"/>
</dbReference>
<feature type="transmembrane region" description="Helical" evidence="8">
    <location>
        <begin position="272"/>
        <end position="297"/>
    </location>
</feature>
<evidence type="ECO:0000256" key="4">
    <source>
        <dbReference type="ARBA" id="ARBA00022475"/>
    </source>
</evidence>
<gene>
    <name evidence="11" type="ORF">Ark11_0652</name>
</gene>
<dbReference type="GO" id="GO:0098797">
    <property type="term" value="C:plasma membrane protein complex"/>
    <property type="evidence" value="ECO:0007669"/>
    <property type="project" value="TreeGrafter"/>
</dbReference>
<dbReference type="Pfam" id="PF12704">
    <property type="entry name" value="MacB_PCD"/>
    <property type="match status" value="1"/>
</dbReference>
<dbReference type="AlphaFoldDB" id="A0A0S4M2N5"/>
<keyword evidence="5 8" id="KW-0812">Transmembrane</keyword>
<keyword evidence="4" id="KW-1003">Cell membrane</keyword>
<feature type="transmembrane region" description="Helical" evidence="8">
    <location>
        <begin position="338"/>
        <end position="361"/>
    </location>
</feature>
<sequence>MFPYQLVISLRYAAGKNSSKFVSIASIIGIALGVSALIVVLSVMNGFQEELRRRILGISAHLQILNQDGVSVSNWKLVRKKVDAIRNVRSSAPFVGGRALLKSDLATSGLVIRGVDPNLEKGILNITNHSLETSLDALDKTHFGIVLGSELARRAGISSGSDVVIIVPQTSPGLFDSLPRLKKFHVVGTFNVGMYEYDANLAYIRLDDAQKLYQLSSDISGISVSVANLSNLYQTKEDIYRSLTSPNEQYHISDWQDEHSSLFSALDMEKRVMFVILTLIVAVATFNIISSLIMLVIEKQRDIAVLSTMGVTPLSIMCIFLWHGLLASMLGIGIGTGAGILLAKNIGTIVAVIENILHIQIINKEIYLLSKVPSSIHPSDVVTIIIITFVLSISATLYPSWKATQVDPATILRD</sequence>
<protein>
    <submittedName>
        <fullName evidence="11">Putative lipoprotein-releasing system transmembrane protein lolE</fullName>
    </submittedName>
</protein>
<dbReference type="GO" id="GO:0044874">
    <property type="term" value="P:lipoprotein localization to outer membrane"/>
    <property type="evidence" value="ECO:0007669"/>
    <property type="project" value="TreeGrafter"/>
</dbReference>
<dbReference type="OrthoDB" id="9808461at2"/>
<organism evidence="11 12">
    <name type="scientific">Candidatus Ichthyocystis hellenicum</name>
    <dbReference type="NCBI Taxonomy" id="1561003"/>
    <lineage>
        <taxon>Bacteria</taxon>
        <taxon>Pseudomonadati</taxon>
        <taxon>Pseudomonadota</taxon>
        <taxon>Betaproteobacteria</taxon>
        <taxon>Burkholderiales</taxon>
        <taxon>Candidatus Ichthyocystis</taxon>
    </lineage>
</organism>
<keyword evidence="3" id="KW-0813">Transport</keyword>
<accession>A0A0S4M2N5</accession>
<comment type="subcellular location">
    <subcellularLocation>
        <location evidence="1">Cell membrane</location>
        <topology evidence="1">Multi-pass membrane protein</topology>
    </subcellularLocation>
</comment>